<protein>
    <submittedName>
        <fullName evidence="2">Uncharacterized protein</fullName>
    </submittedName>
</protein>
<feature type="compositionally biased region" description="Low complexity" evidence="1">
    <location>
        <begin position="1"/>
        <end position="14"/>
    </location>
</feature>
<dbReference type="EMBL" id="MK072391">
    <property type="protein sequence ID" value="AYV83591.1"/>
    <property type="molecule type" value="Genomic_DNA"/>
</dbReference>
<evidence type="ECO:0000313" key="2">
    <source>
        <dbReference type="EMBL" id="AYV83591.1"/>
    </source>
</evidence>
<organism evidence="2">
    <name type="scientific">Hyperionvirus sp</name>
    <dbReference type="NCBI Taxonomy" id="2487770"/>
    <lineage>
        <taxon>Viruses</taxon>
        <taxon>Varidnaviria</taxon>
        <taxon>Bamfordvirae</taxon>
        <taxon>Nucleocytoviricota</taxon>
        <taxon>Megaviricetes</taxon>
        <taxon>Imitervirales</taxon>
        <taxon>Mimiviridae</taxon>
        <taxon>Klosneuvirinae</taxon>
    </lineage>
</organism>
<reference evidence="2" key="1">
    <citation type="submission" date="2018-10" db="EMBL/GenBank/DDBJ databases">
        <title>Hidden diversity of soil giant viruses.</title>
        <authorList>
            <person name="Schulz F."/>
            <person name="Alteio L."/>
            <person name="Goudeau D."/>
            <person name="Ryan E.M."/>
            <person name="Malmstrom R.R."/>
            <person name="Blanchard J."/>
            <person name="Woyke T."/>
        </authorList>
    </citation>
    <scope>NUCLEOTIDE SEQUENCE</scope>
    <source>
        <strain evidence="2">HYV1</strain>
    </source>
</reference>
<name>A0A3G5ABF4_9VIRU</name>
<accession>A0A3G5ABF4</accession>
<sequence>MANNNNPNFPNVPEEPIKNEPLVELDQDEELMDDEVPELSPKNIPEPPIQFFYSHPMISKKKFSLASKQLDLDQITTEGLTVADLEKTDYPTIKAHIKGCSFCGKYYKSDMFIPTLEKDDEISCWHCFFWMNYATAARKNVDGIYGMTIVDYILRCSAIHETTKCQRNSDSGGCFLCEYNLGLPITDIKDLHRLGSSHEIPEKPFEDDDHIDIDPSLKTEQITVFI</sequence>
<gene>
    <name evidence="2" type="ORF">Hyperionvirus9_8</name>
</gene>
<feature type="region of interest" description="Disordered" evidence="1">
    <location>
        <begin position="1"/>
        <end position="31"/>
    </location>
</feature>
<evidence type="ECO:0000256" key="1">
    <source>
        <dbReference type="SAM" id="MobiDB-lite"/>
    </source>
</evidence>
<proteinExistence type="predicted"/>